<comment type="caution">
    <text evidence="4">The sequence shown here is derived from an EMBL/GenBank/DDBJ whole genome shotgun (WGS) entry which is preliminary data.</text>
</comment>
<evidence type="ECO:0000259" key="1">
    <source>
        <dbReference type="Pfam" id="PF00078"/>
    </source>
</evidence>
<dbReference type="Pfam" id="PF00078">
    <property type="entry name" value="RVT_1"/>
    <property type="match status" value="1"/>
</dbReference>
<accession>A0A1R3GVP2</accession>
<evidence type="ECO:0000259" key="3">
    <source>
        <dbReference type="Pfam" id="PF13966"/>
    </source>
</evidence>
<dbReference type="InterPro" id="IPR052343">
    <property type="entry name" value="Retrotransposon-Effector_Assoc"/>
</dbReference>
<dbReference type="InterPro" id="IPR026960">
    <property type="entry name" value="RVT-Znf"/>
</dbReference>
<dbReference type="InterPro" id="IPR002156">
    <property type="entry name" value="RNaseH_domain"/>
</dbReference>
<dbReference type="GO" id="GO:0003964">
    <property type="term" value="F:RNA-directed DNA polymerase activity"/>
    <property type="evidence" value="ECO:0007669"/>
    <property type="project" value="UniProtKB-KW"/>
</dbReference>
<dbReference type="InterPro" id="IPR044730">
    <property type="entry name" value="RNase_H-like_dom_plant"/>
</dbReference>
<dbReference type="CDD" id="cd06222">
    <property type="entry name" value="RNase_H_like"/>
    <property type="match status" value="1"/>
</dbReference>
<dbReference type="STRING" id="210143.A0A1R3GVP2"/>
<dbReference type="Gene3D" id="3.30.420.10">
    <property type="entry name" value="Ribonuclease H-like superfamily/Ribonuclease H"/>
    <property type="match status" value="1"/>
</dbReference>
<sequence length="961" mass="111011">MDHLCTSVSDHLPLLIHCLDQPVSNLHVSKRFRFENMWALHGDINSVIDEVWNKDCNQDIKSTINDCAETLQQWDCHIFGNVKFNIWQRKKDLQRLYNEVQLGADLNSLNQCLDDLNGLYDKEETKWRQRAKINWLKEGDRNSKTFHATATIRQRRNVISSIVDENGVRVVENAKMEKIIADYFRDIFTSNNPDRVDLESVVALMNSRVSPGMNKLLCRDFDEEEVRAAAYQMGPNKSPGPDGFTPFFYQRFWSIVKDNVCRSVLDFLNRGVPIPDINHTLVVLVPKCDNPQSPKDFRSISLCNVLFKIISKVLVNRLKMVLPQIIGPNQSAFVLGRQIFDSSMIAYETIHYMKNKRQGGKRHMALKLDLSKAYDQVEWPFLEGIMRKMGFTERWISLVMICVRTVTYSIQVNEVQTSTIFPSRGIRQGLVKIREWGSTDTNRKIHWKIWDSLCIAKLDGGLGFRDFEAFNLALLAKQCWRLIREESSLCCRVFKARYFRDETFMRATLGSNPSFVWRSLMAGREVLKKGCRWRIGDGMSVDIWRDEWLNNPPAFRPTPRPGTICQSNPVSVLFDDQGQWDVDLVRELFVDDDVARILSVPFFTQVSRDELIWSHSKNGYYTVRIEYHVARMILGRSSPVMVLREVKWRLLWGALVLPKVKYFMWRLVTGILPTKKTLQQKGIEISSTCEMCGAMEDSLFHIFFSCPFSQRVWDTVCPWLRNYLNNWERRDKSWECLLIKAQNLGTIEIVCVVLWLLWMNRNKVIHERICALPSVLVIKATRLVHEMEQSQCRRENNGVLQRMVHVWSPPARNCFKVNADAVFHASRNEAGLGVVIRDSRGVVFLCATARIDHVRDVLFAEIYALQFGLLVAKSYNLVDCEVESDSSLAISEINKLEGSLWEGGVLVDQIRHIASLFHSCKFSYVNRVANKFAHELAHLDCEVGFNCVWSGDSLPVCNPDC</sequence>
<dbReference type="Gramene" id="OMO62153">
    <property type="protein sequence ID" value="OMO62153"/>
    <property type="gene ID" value="CCACVL1_23000"/>
</dbReference>
<dbReference type="PANTHER" id="PTHR46890:SF48">
    <property type="entry name" value="RNA-DIRECTED DNA POLYMERASE"/>
    <property type="match status" value="1"/>
</dbReference>
<evidence type="ECO:0000259" key="2">
    <source>
        <dbReference type="Pfam" id="PF13456"/>
    </source>
</evidence>
<keyword evidence="4" id="KW-0548">Nucleotidyltransferase</keyword>
<feature type="domain" description="Reverse transcriptase zinc-binding" evidence="3">
    <location>
        <begin position="646"/>
        <end position="713"/>
    </location>
</feature>
<keyword evidence="4" id="KW-0808">Transferase</keyword>
<dbReference type="PANTHER" id="PTHR46890">
    <property type="entry name" value="NON-LTR RETROLELEMENT REVERSE TRANSCRIPTASE-LIKE PROTEIN-RELATED"/>
    <property type="match status" value="1"/>
</dbReference>
<evidence type="ECO:0000313" key="5">
    <source>
        <dbReference type="Proteomes" id="UP000188268"/>
    </source>
</evidence>
<dbReference type="Proteomes" id="UP000188268">
    <property type="component" value="Unassembled WGS sequence"/>
</dbReference>
<keyword evidence="4" id="KW-0695">RNA-directed DNA polymerase</keyword>
<dbReference type="Pfam" id="PF13456">
    <property type="entry name" value="RVT_3"/>
    <property type="match status" value="1"/>
</dbReference>
<protein>
    <submittedName>
        <fullName evidence="4">Reverse transcriptase</fullName>
    </submittedName>
</protein>
<dbReference type="InterPro" id="IPR012337">
    <property type="entry name" value="RNaseH-like_sf"/>
</dbReference>
<dbReference type="OMA" id="IHERICA"/>
<dbReference type="GO" id="GO:0004523">
    <property type="term" value="F:RNA-DNA hybrid ribonuclease activity"/>
    <property type="evidence" value="ECO:0007669"/>
    <property type="project" value="InterPro"/>
</dbReference>
<proteinExistence type="predicted"/>
<reference evidence="4 5" key="1">
    <citation type="submission" date="2013-09" db="EMBL/GenBank/DDBJ databases">
        <title>Corchorus capsularis genome sequencing.</title>
        <authorList>
            <person name="Alam M."/>
            <person name="Haque M.S."/>
            <person name="Islam M.S."/>
            <person name="Emdad E.M."/>
            <person name="Islam M.M."/>
            <person name="Ahmed B."/>
            <person name="Halim A."/>
            <person name="Hossen Q.M.M."/>
            <person name="Hossain M.Z."/>
            <person name="Ahmed R."/>
            <person name="Khan M.M."/>
            <person name="Islam R."/>
            <person name="Rashid M.M."/>
            <person name="Khan S.A."/>
            <person name="Rahman M.S."/>
            <person name="Alam M."/>
        </authorList>
    </citation>
    <scope>NUCLEOTIDE SEQUENCE [LARGE SCALE GENOMIC DNA]</scope>
    <source>
        <strain evidence="5">cv. CVL-1</strain>
        <tissue evidence="4">Whole seedling</tissue>
    </source>
</reference>
<dbReference type="EMBL" id="AWWV01013313">
    <property type="protein sequence ID" value="OMO62153.1"/>
    <property type="molecule type" value="Genomic_DNA"/>
</dbReference>
<dbReference type="InterPro" id="IPR000477">
    <property type="entry name" value="RT_dom"/>
</dbReference>
<evidence type="ECO:0000313" key="4">
    <source>
        <dbReference type="EMBL" id="OMO62153.1"/>
    </source>
</evidence>
<dbReference type="SUPFAM" id="SSF53098">
    <property type="entry name" value="Ribonuclease H-like"/>
    <property type="match status" value="1"/>
</dbReference>
<feature type="domain" description="RNase H type-1" evidence="2">
    <location>
        <begin position="818"/>
        <end position="938"/>
    </location>
</feature>
<dbReference type="GO" id="GO:0003676">
    <property type="term" value="F:nucleic acid binding"/>
    <property type="evidence" value="ECO:0007669"/>
    <property type="project" value="InterPro"/>
</dbReference>
<dbReference type="Pfam" id="PF13966">
    <property type="entry name" value="zf-RVT"/>
    <property type="match status" value="1"/>
</dbReference>
<name>A0A1R3GVP2_COCAP</name>
<keyword evidence="5" id="KW-1185">Reference proteome</keyword>
<dbReference type="CDD" id="cd01650">
    <property type="entry name" value="RT_nLTR_like"/>
    <property type="match status" value="1"/>
</dbReference>
<organism evidence="4 5">
    <name type="scientific">Corchorus capsularis</name>
    <name type="common">Jute</name>
    <dbReference type="NCBI Taxonomy" id="210143"/>
    <lineage>
        <taxon>Eukaryota</taxon>
        <taxon>Viridiplantae</taxon>
        <taxon>Streptophyta</taxon>
        <taxon>Embryophyta</taxon>
        <taxon>Tracheophyta</taxon>
        <taxon>Spermatophyta</taxon>
        <taxon>Magnoliopsida</taxon>
        <taxon>eudicotyledons</taxon>
        <taxon>Gunneridae</taxon>
        <taxon>Pentapetalae</taxon>
        <taxon>rosids</taxon>
        <taxon>malvids</taxon>
        <taxon>Malvales</taxon>
        <taxon>Malvaceae</taxon>
        <taxon>Grewioideae</taxon>
        <taxon>Apeibeae</taxon>
        <taxon>Corchorus</taxon>
    </lineage>
</organism>
<dbReference type="AlphaFoldDB" id="A0A1R3GVP2"/>
<dbReference type="InterPro" id="IPR036397">
    <property type="entry name" value="RNaseH_sf"/>
</dbReference>
<dbReference type="InterPro" id="IPR043502">
    <property type="entry name" value="DNA/RNA_pol_sf"/>
</dbReference>
<dbReference type="SUPFAM" id="SSF56672">
    <property type="entry name" value="DNA/RNA polymerases"/>
    <property type="match status" value="1"/>
</dbReference>
<dbReference type="OrthoDB" id="990874at2759"/>
<gene>
    <name evidence="4" type="ORF">CCACVL1_23000</name>
</gene>
<feature type="domain" description="Reverse transcriptase" evidence="1">
    <location>
        <begin position="289"/>
        <end position="431"/>
    </location>
</feature>